<dbReference type="PROSITE" id="PS00113">
    <property type="entry name" value="ADENYLATE_KINASE"/>
    <property type="match status" value="1"/>
</dbReference>
<accession>A0A7S1E190</accession>
<dbReference type="InterPro" id="IPR006259">
    <property type="entry name" value="Adenyl_kin_sub"/>
</dbReference>
<dbReference type="EMBL" id="HBFX01026665">
    <property type="protein sequence ID" value="CAD8963363.1"/>
    <property type="molecule type" value="Transcribed_RNA"/>
</dbReference>
<protein>
    <recommendedName>
        <fullName evidence="6">Adenylate kinase active site lid domain-containing protein</fullName>
    </recommendedName>
</protein>
<evidence type="ECO:0000256" key="4">
    <source>
        <dbReference type="RuleBase" id="RU003330"/>
    </source>
</evidence>
<keyword evidence="3 4" id="KW-0418">Kinase</keyword>
<dbReference type="GO" id="GO:0005524">
    <property type="term" value="F:ATP binding"/>
    <property type="evidence" value="ECO:0007669"/>
    <property type="project" value="InterPro"/>
</dbReference>
<proteinExistence type="inferred from homology"/>
<keyword evidence="1 4" id="KW-0808">Transferase</keyword>
<dbReference type="InterPro" id="IPR000850">
    <property type="entry name" value="Adenylat/UMP-CMP_kin"/>
</dbReference>
<evidence type="ECO:0000256" key="3">
    <source>
        <dbReference type="ARBA" id="ARBA00022777"/>
    </source>
</evidence>
<dbReference type="InterPro" id="IPR033690">
    <property type="entry name" value="Adenylat_kinase_CS"/>
</dbReference>
<dbReference type="PRINTS" id="PR00094">
    <property type="entry name" value="ADENYLTKNASE"/>
</dbReference>
<dbReference type="Gene3D" id="3.40.50.300">
    <property type="entry name" value="P-loop containing nucleotide triphosphate hydrolases"/>
    <property type="match status" value="1"/>
</dbReference>
<keyword evidence="2" id="KW-0547">Nucleotide-binding</keyword>
<evidence type="ECO:0000256" key="1">
    <source>
        <dbReference type="ARBA" id="ARBA00022679"/>
    </source>
</evidence>
<organism evidence="5">
    <name type="scientific">Hemiselmis andersenii</name>
    <name type="common">Cryptophyte alga</name>
    <dbReference type="NCBI Taxonomy" id="464988"/>
    <lineage>
        <taxon>Eukaryota</taxon>
        <taxon>Cryptophyceae</taxon>
        <taxon>Cryptomonadales</taxon>
        <taxon>Hemiselmidaceae</taxon>
        <taxon>Hemiselmis</taxon>
    </lineage>
</organism>
<name>A0A7S1E190_HEMAN</name>
<dbReference type="Pfam" id="PF00406">
    <property type="entry name" value="ADK"/>
    <property type="match status" value="1"/>
</dbReference>
<dbReference type="HAMAP" id="MF_00235">
    <property type="entry name" value="Adenylate_kinase_Adk"/>
    <property type="match status" value="1"/>
</dbReference>
<dbReference type="InterPro" id="IPR027417">
    <property type="entry name" value="P-loop_NTPase"/>
</dbReference>
<gene>
    <name evidence="5" type="ORF">HAND00432_LOCUS16183</name>
</gene>
<evidence type="ECO:0000313" key="5">
    <source>
        <dbReference type="EMBL" id="CAD8963363.1"/>
    </source>
</evidence>
<sequence length="210" mass="23001">MADTKRIIIAGAPASGKGTQCELIVEKFGVVHISTGDALRAEVKAETELGAKAKECMDAGALVPDDLIINIVKSRLAQEDCQTKGWLLDGFPRTGAQADEMKQMGIEASHFVLLEVPDEILVERCEGRRSDPETGKIYHLKFNPPPEDPEVQARLVHRSDDTEEAMGSRIKQYNANVDAVKGYYKDITQEFDGVGDKNELAEKIAGFIGK</sequence>
<evidence type="ECO:0008006" key="6">
    <source>
        <dbReference type="Google" id="ProtNLM"/>
    </source>
</evidence>
<dbReference type="FunFam" id="3.40.50.300:FF:000106">
    <property type="entry name" value="Adenylate kinase mitochondrial"/>
    <property type="match status" value="1"/>
</dbReference>
<dbReference type="SUPFAM" id="SSF52540">
    <property type="entry name" value="P-loop containing nucleoside triphosphate hydrolases"/>
    <property type="match status" value="1"/>
</dbReference>
<evidence type="ECO:0000256" key="2">
    <source>
        <dbReference type="ARBA" id="ARBA00022741"/>
    </source>
</evidence>
<reference evidence="5" key="1">
    <citation type="submission" date="2021-01" db="EMBL/GenBank/DDBJ databases">
        <authorList>
            <person name="Corre E."/>
            <person name="Pelletier E."/>
            <person name="Niang G."/>
            <person name="Scheremetjew M."/>
            <person name="Finn R."/>
            <person name="Kale V."/>
            <person name="Holt S."/>
            <person name="Cochrane G."/>
            <person name="Meng A."/>
            <person name="Brown T."/>
            <person name="Cohen L."/>
        </authorList>
    </citation>
    <scope>NUCLEOTIDE SEQUENCE</scope>
    <source>
        <strain evidence="5">CCMP644</strain>
    </source>
</reference>
<dbReference type="AlphaFoldDB" id="A0A7S1E190"/>
<dbReference type="CDD" id="cd01428">
    <property type="entry name" value="ADK"/>
    <property type="match status" value="1"/>
</dbReference>
<dbReference type="NCBIfam" id="TIGR01351">
    <property type="entry name" value="adk"/>
    <property type="match status" value="1"/>
</dbReference>
<comment type="similarity">
    <text evidence="4">Belongs to the adenylate kinase family.</text>
</comment>
<dbReference type="PANTHER" id="PTHR23359">
    <property type="entry name" value="NUCLEOTIDE KINASE"/>
    <property type="match status" value="1"/>
</dbReference>
<dbReference type="GO" id="GO:0004017">
    <property type="term" value="F:AMP kinase activity"/>
    <property type="evidence" value="ECO:0007669"/>
    <property type="project" value="InterPro"/>
</dbReference>